<keyword evidence="2" id="KW-1185">Reference proteome</keyword>
<dbReference type="AlphaFoldDB" id="A0AAV4QS16"/>
<comment type="caution">
    <text evidence="1">The sequence shown here is derived from an EMBL/GenBank/DDBJ whole genome shotgun (WGS) entry which is preliminary data.</text>
</comment>
<sequence>MYFTKNRKLSNPYFNPFAKWEGTTSVEIYANCHPRNERLQLNSHNSPPSISARNSLLFIRSSLPLQAAGGAELPTIRHTTHQFTFDELPSKNK</sequence>
<evidence type="ECO:0000313" key="1">
    <source>
        <dbReference type="EMBL" id="GIY10917.1"/>
    </source>
</evidence>
<accession>A0AAV4QS16</accession>
<name>A0AAV4QS16_9ARAC</name>
<dbReference type="Proteomes" id="UP001054837">
    <property type="component" value="Unassembled WGS sequence"/>
</dbReference>
<dbReference type="EMBL" id="BPLQ01004821">
    <property type="protein sequence ID" value="GIY10917.1"/>
    <property type="molecule type" value="Genomic_DNA"/>
</dbReference>
<proteinExistence type="predicted"/>
<reference evidence="1 2" key="1">
    <citation type="submission" date="2021-06" db="EMBL/GenBank/DDBJ databases">
        <title>Caerostris darwini draft genome.</title>
        <authorList>
            <person name="Kono N."/>
            <person name="Arakawa K."/>
        </authorList>
    </citation>
    <scope>NUCLEOTIDE SEQUENCE [LARGE SCALE GENOMIC DNA]</scope>
</reference>
<evidence type="ECO:0000313" key="2">
    <source>
        <dbReference type="Proteomes" id="UP001054837"/>
    </source>
</evidence>
<gene>
    <name evidence="1" type="ORF">CDAR_32741</name>
</gene>
<organism evidence="1 2">
    <name type="scientific">Caerostris darwini</name>
    <dbReference type="NCBI Taxonomy" id="1538125"/>
    <lineage>
        <taxon>Eukaryota</taxon>
        <taxon>Metazoa</taxon>
        <taxon>Ecdysozoa</taxon>
        <taxon>Arthropoda</taxon>
        <taxon>Chelicerata</taxon>
        <taxon>Arachnida</taxon>
        <taxon>Araneae</taxon>
        <taxon>Araneomorphae</taxon>
        <taxon>Entelegynae</taxon>
        <taxon>Araneoidea</taxon>
        <taxon>Araneidae</taxon>
        <taxon>Caerostris</taxon>
    </lineage>
</organism>
<protein>
    <submittedName>
        <fullName evidence="1">Uncharacterized protein</fullName>
    </submittedName>
</protein>